<dbReference type="STRING" id="1237149.C900_03156"/>
<keyword evidence="3" id="KW-1185">Reference proteome</keyword>
<feature type="domain" description="DinB-like" evidence="1">
    <location>
        <begin position="12"/>
        <end position="169"/>
    </location>
</feature>
<proteinExistence type="predicted"/>
<accession>L8JPY7</accession>
<evidence type="ECO:0000313" key="3">
    <source>
        <dbReference type="Proteomes" id="UP000011135"/>
    </source>
</evidence>
<dbReference type="eggNOG" id="COG2318">
    <property type="taxonomic scope" value="Bacteria"/>
</dbReference>
<reference evidence="2 3" key="1">
    <citation type="submission" date="2012-12" db="EMBL/GenBank/DDBJ databases">
        <title>Genome assembly of Fulvivirga imtechensis AK7.</title>
        <authorList>
            <person name="Nupur N."/>
            <person name="Khatri I."/>
            <person name="Kumar R."/>
            <person name="Subramanian S."/>
            <person name="Pinnaka A."/>
        </authorList>
    </citation>
    <scope>NUCLEOTIDE SEQUENCE [LARGE SCALE GENOMIC DNA]</scope>
    <source>
        <strain evidence="2 3">AK7</strain>
    </source>
</reference>
<dbReference type="EMBL" id="AMZN01000046">
    <property type="protein sequence ID" value="ELR71026.1"/>
    <property type="molecule type" value="Genomic_DNA"/>
</dbReference>
<dbReference type="RefSeq" id="WP_009580508.1">
    <property type="nucleotide sequence ID" value="NZ_AMZN01000046.1"/>
</dbReference>
<name>L8JPY7_9BACT</name>
<dbReference type="Proteomes" id="UP000011135">
    <property type="component" value="Unassembled WGS sequence"/>
</dbReference>
<dbReference type="InterPro" id="IPR034660">
    <property type="entry name" value="DinB/YfiT-like"/>
</dbReference>
<dbReference type="OrthoDB" id="979115at2"/>
<dbReference type="Pfam" id="PF12867">
    <property type="entry name" value="DinB_2"/>
    <property type="match status" value="1"/>
</dbReference>
<sequence length="183" mass="21257">MKESLKKRFETLEASKANLLSLVSGVSQEELNSPPEPGKWSVGQLLHHLLQVEVLSLQYMRKKGSNLSDNDNTSVRERLRMFMLKTSLALPLKFKAPKVVSENMPEEVDLQDIRESWEAIRSELDLFIANLPDDKLRHKIFRHPFIGMINISQVLSFYQSHFDHHLPQIRRLLSKIKNEADRN</sequence>
<evidence type="ECO:0000259" key="1">
    <source>
        <dbReference type="Pfam" id="PF12867"/>
    </source>
</evidence>
<evidence type="ECO:0000313" key="2">
    <source>
        <dbReference type="EMBL" id="ELR71026.1"/>
    </source>
</evidence>
<dbReference type="Gene3D" id="1.20.120.450">
    <property type="entry name" value="dinb family like domain"/>
    <property type="match status" value="1"/>
</dbReference>
<dbReference type="SUPFAM" id="SSF109854">
    <property type="entry name" value="DinB/YfiT-like putative metalloenzymes"/>
    <property type="match status" value="1"/>
</dbReference>
<dbReference type="InterPro" id="IPR024775">
    <property type="entry name" value="DinB-like"/>
</dbReference>
<comment type="caution">
    <text evidence="2">The sequence shown here is derived from an EMBL/GenBank/DDBJ whole genome shotgun (WGS) entry which is preliminary data.</text>
</comment>
<protein>
    <recommendedName>
        <fullName evidence="1">DinB-like domain-containing protein</fullName>
    </recommendedName>
</protein>
<organism evidence="2 3">
    <name type="scientific">Fulvivirga imtechensis AK7</name>
    <dbReference type="NCBI Taxonomy" id="1237149"/>
    <lineage>
        <taxon>Bacteria</taxon>
        <taxon>Pseudomonadati</taxon>
        <taxon>Bacteroidota</taxon>
        <taxon>Cytophagia</taxon>
        <taxon>Cytophagales</taxon>
        <taxon>Fulvivirgaceae</taxon>
        <taxon>Fulvivirga</taxon>
    </lineage>
</organism>
<gene>
    <name evidence="2" type="ORF">C900_03156</name>
</gene>
<dbReference type="AlphaFoldDB" id="L8JPY7"/>